<gene>
    <name evidence="1" type="ORF">Glove_137g70</name>
</gene>
<dbReference type="AlphaFoldDB" id="A0A397J512"/>
<keyword evidence="2" id="KW-1185">Reference proteome</keyword>
<dbReference type="Proteomes" id="UP000266861">
    <property type="component" value="Unassembled WGS sequence"/>
</dbReference>
<evidence type="ECO:0000313" key="2">
    <source>
        <dbReference type="Proteomes" id="UP000266861"/>
    </source>
</evidence>
<protein>
    <submittedName>
        <fullName evidence="1">Uncharacterized protein</fullName>
    </submittedName>
</protein>
<evidence type="ECO:0000313" key="1">
    <source>
        <dbReference type="EMBL" id="RHZ80314.1"/>
    </source>
</evidence>
<reference evidence="1 2" key="1">
    <citation type="submission" date="2018-08" db="EMBL/GenBank/DDBJ databases">
        <title>Genome and evolution of the arbuscular mycorrhizal fungus Diversispora epigaea (formerly Glomus versiforme) and its bacterial endosymbionts.</title>
        <authorList>
            <person name="Sun X."/>
            <person name="Fei Z."/>
            <person name="Harrison M."/>
        </authorList>
    </citation>
    <scope>NUCLEOTIDE SEQUENCE [LARGE SCALE GENOMIC DNA]</scope>
    <source>
        <strain evidence="1 2">IT104</strain>
    </source>
</reference>
<accession>A0A397J512</accession>
<organism evidence="1 2">
    <name type="scientific">Diversispora epigaea</name>
    <dbReference type="NCBI Taxonomy" id="1348612"/>
    <lineage>
        <taxon>Eukaryota</taxon>
        <taxon>Fungi</taxon>
        <taxon>Fungi incertae sedis</taxon>
        <taxon>Mucoromycota</taxon>
        <taxon>Glomeromycotina</taxon>
        <taxon>Glomeromycetes</taxon>
        <taxon>Diversisporales</taxon>
        <taxon>Diversisporaceae</taxon>
        <taxon>Diversispora</taxon>
    </lineage>
</organism>
<comment type="caution">
    <text evidence="1">The sequence shown here is derived from an EMBL/GenBank/DDBJ whole genome shotgun (WGS) entry which is preliminary data.</text>
</comment>
<name>A0A397J512_9GLOM</name>
<sequence>MASPLKSGQHEVWCPQGIPKKVLAAGRDSTSNFSKVNRSTIAAKEVYLSPRITPSSGYLIVKNGGNFVNHLHRITDSYENVKH</sequence>
<dbReference type="EMBL" id="PQFF01000128">
    <property type="protein sequence ID" value="RHZ80314.1"/>
    <property type="molecule type" value="Genomic_DNA"/>
</dbReference>
<proteinExistence type="predicted"/>